<dbReference type="Proteomes" id="UP000004291">
    <property type="component" value="Chromosome"/>
</dbReference>
<evidence type="ECO:0000313" key="2">
    <source>
        <dbReference type="EMBL" id="EDQ34390.1"/>
    </source>
</evidence>
<dbReference type="InterPro" id="IPR016032">
    <property type="entry name" value="Sig_transdc_resp-reg_C-effctor"/>
</dbReference>
<gene>
    <name evidence="2" type="ORF">HPDFL43_15372</name>
</gene>
<comment type="caution">
    <text evidence="2">The sequence shown here is derived from an EMBL/GenBank/DDBJ whole genome shotgun (WGS) entry which is preliminary data.</text>
</comment>
<dbReference type="HOGENOM" id="CLU_2770269_0_0_5"/>
<proteinExistence type="predicted"/>
<dbReference type="SUPFAM" id="SSF46894">
    <property type="entry name" value="C-terminal effector domain of the bipartite response regulators"/>
    <property type="match status" value="1"/>
</dbReference>
<reference evidence="2 3" key="2">
    <citation type="submission" date="2012-06" db="EMBL/GenBank/DDBJ databases">
        <authorList>
            <person name="Fiebig A."/>
        </authorList>
    </citation>
    <scope>NUCLEOTIDE SEQUENCE [LARGE SCALE GENOMIC DNA]</scope>
    <source>
        <strain evidence="2 3">DFL-43</strain>
    </source>
</reference>
<sequence length="69" mass="7292">MADSRNSLTHLEHACLQSVAQGQCVDSIAQQSDKSASEIEVVLASARLKLTASTNVEAIARALKLGLIE</sequence>
<dbReference type="STRING" id="411684.HPDFL43_15372"/>
<dbReference type="GO" id="GO:0003677">
    <property type="term" value="F:DNA binding"/>
    <property type="evidence" value="ECO:0007669"/>
    <property type="project" value="InterPro"/>
</dbReference>
<dbReference type="InterPro" id="IPR036388">
    <property type="entry name" value="WH-like_DNA-bd_sf"/>
</dbReference>
<evidence type="ECO:0000313" key="3">
    <source>
        <dbReference type="Proteomes" id="UP000004291"/>
    </source>
</evidence>
<dbReference type="EMBL" id="ABIA03000004">
    <property type="protein sequence ID" value="EDQ34390.1"/>
    <property type="molecule type" value="Genomic_DNA"/>
</dbReference>
<organism evidence="2 3">
    <name type="scientific">Hoeflea phototrophica (strain DSM 17068 / NCIMB 14078 / DFL-43)</name>
    <dbReference type="NCBI Taxonomy" id="411684"/>
    <lineage>
        <taxon>Bacteria</taxon>
        <taxon>Pseudomonadati</taxon>
        <taxon>Pseudomonadota</taxon>
        <taxon>Alphaproteobacteria</taxon>
        <taxon>Hyphomicrobiales</taxon>
        <taxon>Rhizobiaceae</taxon>
        <taxon>Hoeflea</taxon>
    </lineage>
</organism>
<evidence type="ECO:0000259" key="1">
    <source>
        <dbReference type="SMART" id="SM00421"/>
    </source>
</evidence>
<name>A9D168_HOEPD</name>
<dbReference type="GO" id="GO:0006355">
    <property type="term" value="P:regulation of DNA-templated transcription"/>
    <property type="evidence" value="ECO:0007669"/>
    <property type="project" value="InterPro"/>
</dbReference>
<dbReference type="AlphaFoldDB" id="A9D168"/>
<dbReference type="OrthoDB" id="8117190at2"/>
<dbReference type="RefSeq" id="WP_007198831.1">
    <property type="nucleotide sequence ID" value="NZ_CM002917.1"/>
</dbReference>
<accession>A9D168</accession>
<dbReference type="InterPro" id="IPR000792">
    <property type="entry name" value="Tscrpt_reg_LuxR_C"/>
</dbReference>
<dbReference type="Pfam" id="PF00196">
    <property type="entry name" value="GerE"/>
    <property type="match status" value="1"/>
</dbReference>
<reference evidence="2 3" key="1">
    <citation type="submission" date="2007-10" db="EMBL/GenBank/DDBJ databases">
        <authorList>
            <person name="Wagner-Dobler I."/>
            <person name="Ferriera S."/>
            <person name="Johnson J."/>
            <person name="Kravitz S."/>
            <person name="Beeson K."/>
            <person name="Sutton G."/>
            <person name="Rogers Y.-H."/>
            <person name="Friedman R."/>
            <person name="Frazier M."/>
            <person name="Venter J.C."/>
        </authorList>
    </citation>
    <scope>NUCLEOTIDE SEQUENCE [LARGE SCALE GENOMIC DNA]</scope>
    <source>
        <strain evidence="2 3">DFL-43</strain>
    </source>
</reference>
<dbReference type="Gene3D" id="1.10.10.10">
    <property type="entry name" value="Winged helix-like DNA-binding domain superfamily/Winged helix DNA-binding domain"/>
    <property type="match status" value="1"/>
</dbReference>
<keyword evidence="3" id="KW-1185">Reference proteome</keyword>
<feature type="domain" description="HTH luxR-type" evidence="1">
    <location>
        <begin position="5"/>
        <end position="62"/>
    </location>
</feature>
<dbReference type="SMART" id="SM00421">
    <property type="entry name" value="HTH_LUXR"/>
    <property type="match status" value="1"/>
</dbReference>
<protein>
    <submittedName>
        <fullName evidence="2">Response regulator</fullName>
    </submittedName>
</protein>